<protein>
    <submittedName>
        <fullName evidence="4">Uncharacterized peptidase YuxL</fullName>
    </submittedName>
</protein>
<name>A0AA35RV34_GEOBA</name>
<sequence>MDSAAKRLVVTGSDPTNPSDAYLIERSAGTDQSSRRRLTDHNDGWLAQHPPVLMEKFVLQREDWDIECRLYYPPGFDPAKRYPLVLEIHGGPNGAFYDSFVPWHQVLAGTGFLTLAVNPRGSSTYGEEFVNAVLGDWGGDDYSDLMAAVDAVCQRDYVDNDRLGVHGYSYGGYMTTWMIGHTDRFRAAVAGAPCIDLWTMYGTSDIATSFGETQWAIRLAGGMPISRPLAGELAQGVDTLAFRLLQRSPIKFAPQVETPVLLLHGESDARCPIGQSEQYFQVMKRLGKEVEMVRFPGCGHGFLRTGHVALRQEYLERMLDWFRRWL</sequence>
<dbReference type="InterPro" id="IPR029058">
    <property type="entry name" value="AB_hydrolase_fold"/>
</dbReference>
<gene>
    <name evidence="4" type="ORF">GBAR_LOCUS11039</name>
</gene>
<dbReference type="GO" id="GO:0006508">
    <property type="term" value="P:proteolysis"/>
    <property type="evidence" value="ECO:0007669"/>
    <property type="project" value="InterPro"/>
</dbReference>
<comment type="caution">
    <text evidence="4">The sequence shown here is derived from an EMBL/GenBank/DDBJ whole genome shotgun (WGS) entry which is preliminary data.</text>
</comment>
<proteinExistence type="predicted"/>
<feature type="domain" description="Peptidase S9 prolyl oligopeptidase catalytic" evidence="3">
    <location>
        <begin position="247"/>
        <end position="326"/>
    </location>
</feature>
<dbReference type="SUPFAM" id="SSF53474">
    <property type="entry name" value="alpha/beta-Hydrolases"/>
    <property type="match status" value="1"/>
</dbReference>
<evidence type="ECO:0000256" key="1">
    <source>
        <dbReference type="ARBA" id="ARBA00022801"/>
    </source>
</evidence>
<reference evidence="4" key="1">
    <citation type="submission" date="2023-03" db="EMBL/GenBank/DDBJ databases">
        <authorList>
            <person name="Steffen K."/>
            <person name="Cardenas P."/>
        </authorList>
    </citation>
    <scope>NUCLEOTIDE SEQUENCE</scope>
</reference>
<dbReference type="InterPro" id="IPR002471">
    <property type="entry name" value="Pept_S9_AS"/>
</dbReference>
<evidence type="ECO:0000259" key="3">
    <source>
        <dbReference type="Pfam" id="PF00326"/>
    </source>
</evidence>
<evidence type="ECO:0000256" key="2">
    <source>
        <dbReference type="SAM" id="MobiDB-lite"/>
    </source>
</evidence>
<evidence type="ECO:0000313" key="4">
    <source>
        <dbReference type="EMBL" id="CAI8018239.1"/>
    </source>
</evidence>
<dbReference type="PANTHER" id="PTHR42776:SF27">
    <property type="entry name" value="DIPEPTIDYL PEPTIDASE FAMILY MEMBER 6"/>
    <property type="match status" value="1"/>
</dbReference>
<dbReference type="Gene3D" id="3.40.50.1820">
    <property type="entry name" value="alpha/beta hydrolase"/>
    <property type="match status" value="1"/>
</dbReference>
<dbReference type="Proteomes" id="UP001174909">
    <property type="component" value="Unassembled WGS sequence"/>
</dbReference>
<feature type="region of interest" description="Disordered" evidence="2">
    <location>
        <begin position="1"/>
        <end position="37"/>
    </location>
</feature>
<dbReference type="InterPro" id="IPR001375">
    <property type="entry name" value="Peptidase_S9_cat"/>
</dbReference>
<dbReference type="EMBL" id="CASHTH010001687">
    <property type="protein sequence ID" value="CAI8018239.1"/>
    <property type="molecule type" value="Genomic_DNA"/>
</dbReference>
<dbReference type="PANTHER" id="PTHR42776">
    <property type="entry name" value="SERINE PEPTIDASE S9 FAMILY MEMBER"/>
    <property type="match status" value="1"/>
</dbReference>
<evidence type="ECO:0000313" key="5">
    <source>
        <dbReference type="Proteomes" id="UP001174909"/>
    </source>
</evidence>
<keyword evidence="5" id="KW-1185">Reference proteome</keyword>
<dbReference type="Pfam" id="PF00326">
    <property type="entry name" value="Peptidase_S9"/>
    <property type="match status" value="2"/>
</dbReference>
<dbReference type="GO" id="GO:0004252">
    <property type="term" value="F:serine-type endopeptidase activity"/>
    <property type="evidence" value="ECO:0007669"/>
    <property type="project" value="InterPro"/>
</dbReference>
<keyword evidence="1" id="KW-0378">Hydrolase</keyword>
<dbReference type="AlphaFoldDB" id="A0AA35RV34"/>
<organism evidence="4 5">
    <name type="scientific">Geodia barretti</name>
    <name type="common">Barrett's horny sponge</name>
    <dbReference type="NCBI Taxonomy" id="519541"/>
    <lineage>
        <taxon>Eukaryota</taxon>
        <taxon>Metazoa</taxon>
        <taxon>Porifera</taxon>
        <taxon>Demospongiae</taxon>
        <taxon>Heteroscleromorpha</taxon>
        <taxon>Tetractinellida</taxon>
        <taxon>Astrophorina</taxon>
        <taxon>Geodiidae</taxon>
        <taxon>Geodia</taxon>
    </lineage>
</organism>
<accession>A0AA35RV34</accession>
<feature type="domain" description="Peptidase S9 prolyl oligopeptidase catalytic" evidence="3">
    <location>
        <begin position="105"/>
        <end position="215"/>
    </location>
</feature>
<dbReference type="PROSITE" id="PS00708">
    <property type="entry name" value="PRO_ENDOPEP_SER"/>
    <property type="match status" value="1"/>
</dbReference>